<sequence length="347" mass="38918">MTCSLVFAPLHSTMGALLIGVLISGALWGISAIQTYIYFSVWESSALPLSLLRPSPSKTFRHQDTLQLKLLVVFISVLDTAHQIMLSHSIYMYLVSGFGNVKYLEVVTWSIITMVLLSALIAVTIQLFMCWRIWILSKNNVYWTVPIVAIVLASFAITIVYFEKCWSLRTWSKLESLSKISRAVNGLNFGGDIAVSFAMVYLLRNSKPGIESTDALINRLMGFCLKTGLLTTVCAILSLISISLWPNTFIYITFYCVLARLYTNSFLATLNAREQLRKFSRPAGSSLPSNNDIQWARDLDISSDHTETLDFSNSGTNPISIKQKVETYVHSDIEMNSHGKDNVFTLY</sequence>
<keyword evidence="4" id="KW-1185">Reference proteome</keyword>
<protein>
    <recommendedName>
        <fullName evidence="2">DUF6534 domain-containing protein</fullName>
    </recommendedName>
</protein>
<accession>A0A9W8P3N9</accession>
<evidence type="ECO:0000256" key="1">
    <source>
        <dbReference type="SAM" id="Phobius"/>
    </source>
</evidence>
<gene>
    <name evidence="3" type="ORF">DFH05DRAFT_1556064</name>
</gene>
<comment type="caution">
    <text evidence="3">The sequence shown here is derived from an EMBL/GenBank/DDBJ whole genome shotgun (WGS) entry which is preliminary data.</text>
</comment>
<reference evidence="3 4" key="1">
    <citation type="journal article" date="2023" name="Proc. Natl. Acad. Sci. U.S.A.">
        <title>A global phylogenomic analysis of the shiitake genus Lentinula.</title>
        <authorList>
            <person name="Sierra-Patev S."/>
            <person name="Min B."/>
            <person name="Naranjo-Ortiz M."/>
            <person name="Looney B."/>
            <person name="Konkel Z."/>
            <person name="Slot J.C."/>
            <person name="Sakamoto Y."/>
            <person name="Steenwyk J.L."/>
            <person name="Rokas A."/>
            <person name="Carro J."/>
            <person name="Camarero S."/>
            <person name="Ferreira P."/>
            <person name="Molpeceres G."/>
            <person name="Ruiz-Duenas F.J."/>
            <person name="Serrano A."/>
            <person name="Henrissat B."/>
            <person name="Drula E."/>
            <person name="Hughes K.W."/>
            <person name="Mata J.L."/>
            <person name="Ishikawa N.K."/>
            <person name="Vargas-Isla R."/>
            <person name="Ushijima S."/>
            <person name="Smith C.A."/>
            <person name="Donoghue J."/>
            <person name="Ahrendt S."/>
            <person name="Andreopoulos W."/>
            <person name="He G."/>
            <person name="LaButti K."/>
            <person name="Lipzen A."/>
            <person name="Ng V."/>
            <person name="Riley R."/>
            <person name="Sandor L."/>
            <person name="Barry K."/>
            <person name="Martinez A.T."/>
            <person name="Xiao Y."/>
            <person name="Gibbons J.G."/>
            <person name="Terashima K."/>
            <person name="Grigoriev I.V."/>
            <person name="Hibbett D."/>
        </authorList>
    </citation>
    <scope>NUCLEOTIDE SEQUENCE [LARGE SCALE GENOMIC DNA]</scope>
    <source>
        <strain evidence="3 4">TFB7810</strain>
    </source>
</reference>
<feature type="transmembrane region" description="Helical" evidence="1">
    <location>
        <begin position="141"/>
        <end position="162"/>
    </location>
</feature>
<feature type="transmembrane region" description="Helical" evidence="1">
    <location>
        <begin position="223"/>
        <end position="243"/>
    </location>
</feature>
<dbReference type="AlphaFoldDB" id="A0A9W8P3N9"/>
<dbReference type="EMBL" id="JANVFU010000004">
    <property type="protein sequence ID" value="KAJ3746179.1"/>
    <property type="molecule type" value="Genomic_DNA"/>
</dbReference>
<feature type="transmembrane region" description="Helical" evidence="1">
    <location>
        <begin position="106"/>
        <end position="129"/>
    </location>
</feature>
<keyword evidence="1" id="KW-1133">Transmembrane helix</keyword>
<feature type="transmembrane region" description="Helical" evidence="1">
    <location>
        <begin position="70"/>
        <end position="94"/>
    </location>
</feature>
<dbReference type="Pfam" id="PF20152">
    <property type="entry name" value="DUF6534"/>
    <property type="match status" value="1"/>
</dbReference>
<dbReference type="InterPro" id="IPR045339">
    <property type="entry name" value="DUF6534"/>
</dbReference>
<evidence type="ECO:0000313" key="4">
    <source>
        <dbReference type="Proteomes" id="UP001142393"/>
    </source>
</evidence>
<proteinExistence type="predicted"/>
<organism evidence="3 4">
    <name type="scientific">Lentinula detonsa</name>
    <dbReference type="NCBI Taxonomy" id="2804962"/>
    <lineage>
        <taxon>Eukaryota</taxon>
        <taxon>Fungi</taxon>
        <taxon>Dikarya</taxon>
        <taxon>Basidiomycota</taxon>
        <taxon>Agaricomycotina</taxon>
        <taxon>Agaricomycetes</taxon>
        <taxon>Agaricomycetidae</taxon>
        <taxon>Agaricales</taxon>
        <taxon>Marasmiineae</taxon>
        <taxon>Omphalotaceae</taxon>
        <taxon>Lentinula</taxon>
    </lineage>
</organism>
<dbReference type="PANTHER" id="PTHR40465">
    <property type="entry name" value="CHROMOSOME 1, WHOLE GENOME SHOTGUN SEQUENCE"/>
    <property type="match status" value="1"/>
</dbReference>
<keyword evidence="1" id="KW-0472">Membrane</keyword>
<feature type="transmembrane region" description="Helical" evidence="1">
    <location>
        <begin position="182"/>
        <end position="203"/>
    </location>
</feature>
<feature type="transmembrane region" description="Helical" evidence="1">
    <location>
        <begin position="14"/>
        <end position="39"/>
    </location>
</feature>
<feature type="domain" description="DUF6534" evidence="2">
    <location>
        <begin position="191"/>
        <end position="274"/>
    </location>
</feature>
<keyword evidence="1" id="KW-0812">Transmembrane</keyword>
<feature type="transmembrane region" description="Helical" evidence="1">
    <location>
        <begin position="249"/>
        <end position="272"/>
    </location>
</feature>
<name>A0A9W8P3N9_9AGAR</name>
<dbReference type="PANTHER" id="PTHR40465:SF1">
    <property type="entry name" value="DUF6534 DOMAIN-CONTAINING PROTEIN"/>
    <property type="match status" value="1"/>
</dbReference>
<dbReference type="Proteomes" id="UP001142393">
    <property type="component" value="Unassembled WGS sequence"/>
</dbReference>
<evidence type="ECO:0000313" key="3">
    <source>
        <dbReference type="EMBL" id="KAJ3746179.1"/>
    </source>
</evidence>
<evidence type="ECO:0000259" key="2">
    <source>
        <dbReference type="Pfam" id="PF20152"/>
    </source>
</evidence>